<comment type="subcellular location">
    <subcellularLocation>
        <location evidence="1 14">Cell outer membrane</location>
        <topology evidence="1 14">Multi-pass membrane protein</topology>
    </subcellularLocation>
</comment>
<dbReference type="SUPFAM" id="SSF49464">
    <property type="entry name" value="Carboxypeptidase regulatory domain-like"/>
    <property type="match status" value="1"/>
</dbReference>
<keyword evidence="5" id="KW-0410">Iron transport</keyword>
<dbReference type="Gene3D" id="2.170.130.10">
    <property type="entry name" value="TonB-dependent receptor, plug domain"/>
    <property type="match status" value="1"/>
</dbReference>
<dbReference type="PROSITE" id="PS52016">
    <property type="entry name" value="TONB_DEPENDENT_REC_3"/>
    <property type="match status" value="1"/>
</dbReference>
<dbReference type="InterPro" id="IPR036942">
    <property type="entry name" value="Beta-barrel_TonB_sf"/>
</dbReference>
<feature type="domain" description="TonB-dependent receptor plug" evidence="17">
    <location>
        <begin position="172"/>
        <end position="274"/>
    </location>
</feature>
<evidence type="ECO:0000256" key="14">
    <source>
        <dbReference type="PROSITE-ProRule" id="PRU01360"/>
    </source>
</evidence>
<dbReference type="Pfam" id="PF13715">
    <property type="entry name" value="CarbopepD_reg_2"/>
    <property type="match status" value="1"/>
</dbReference>
<dbReference type="GO" id="GO:0038023">
    <property type="term" value="F:signaling receptor activity"/>
    <property type="evidence" value="ECO:0007669"/>
    <property type="project" value="InterPro"/>
</dbReference>
<evidence type="ECO:0000256" key="11">
    <source>
        <dbReference type="ARBA" id="ARBA00023136"/>
    </source>
</evidence>
<protein>
    <submittedName>
        <fullName evidence="18">Ferric hydroxamate uptake</fullName>
    </submittedName>
</protein>
<evidence type="ECO:0000256" key="7">
    <source>
        <dbReference type="ARBA" id="ARBA00022729"/>
    </source>
</evidence>
<evidence type="ECO:0000256" key="2">
    <source>
        <dbReference type="ARBA" id="ARBA00009810"/>
    </source>
</evidence>
<evidence type="ECO:0000259" key="17">
    <source>
        <dbReference type="Pfam" id="PF07715"/>
    </source>
</evidence>
<evidence type="ECO:0000313" key="19">
    <source>
        <dbReference type="Proteomes" id="UP000251241"/>
    </source>
</evidence>
<reference evidence="18 19" key="1">
    <citation type="submission" date="2018-06" db="EMBL/GenBank/DDBJ databases">
        <authorList>
            <consortium name="Pathogen Informatics"/>
            <person name="Doyle S."/>
        </authorList>
    </citation>
    <scope>NUCLEOTIDE SEQUENCE [LARGE SCALE GENOMIC DNA]</scope>
    <source>
        <strain evidence="18 19">NCTC11343</strain>
    </source>
</reference>
<evidence type="ECO:0000313" key="18">
    <source>
        <dbReference type="EMBL" id="SPZ92930.1"/>
    </source>
</evidence>
<sequence>MNRIFQRYTWNYSLIVLLKPNLGNPKKRKIILMNNMMKALAFALLTSASVPGAVYAQQGVALFGKIQDENGDPIAGVTLTLVDGQQQTSSNAQGEFSFTGIISFPVQLRADAIGYKPVLLDLNAASWNAKKGVRLLMVAGDNTLDEVLVTGRRNNSYLTNDMELGGKFAGKLKDLPQSVAVLSKEFIEDKQAFNTGALVQDLAGVTEASSYDDVVIRGFKSGYETGVRLVNGLRSGYGYGNSYYNSPLTINLENIEVLKGPGASLFGDIVPGGTINMTTKKPLEDFRGHVNFSSGSFETMRTTVDLGGPLDSAKRILYRFNAGYEDTKTFRDVNRQKRIMVAPSFTFKPAEGTVVDIDMVYNQFNGYLDRGMGIKENNFYALPRSFTLSQPSDFYNSKTFSLSGRLSQRLAEHVSLNLSYMKSIYQEDVNEHRTMNTFADAPHNTIMNMRFFDRHGRDYTDNVVGYVKWDLLGDRVDHHFVAGVDFAQYRGDKENQLREARQQTVDGKVVPLTFDLNNPTYTTHDLTNYVWRTGVAYPFLSPYKTTGKYIQDQISIDERLKLIVGLRHEHYSSETLDGKNRFHATQNALLPRFGVTYGINKQINYFASYSQGFVPVGANFIQNYKDYGAYKPFDAERSFQVETGMKAGFFKEQLQVDLSLFRIERRNMLIATGAINDSGLPEYRQSGKALSQGVELDVRGQLTREFQIMANYTYNDTEVKSSSVPSEIGQSLPGAPKNMASAWLKYVFSASTLKGLGFGAGVYYVDRKRMDNSIGKDSEGNALWGQWPSYTTVNAAAYYHIGAMKMALNLNNVFDKYYFLGGFDYTRAFAGAPRNVMVSVGYSF</sequence>
<keyword evidence="3 14" id="KW-0813">Transport</keyword>
<evidence type="ECO:0000256" key="6">
    <source>
        <dbReference type="ARBA" id="ARBA00022692"/>
    </source>
</evidence>
<keyword evidence="7" id="KW-0732">Signal</keyword>
<keyword evidence="9" id="KW-0406">Ion transport</keyword>
<evidence type="ECO:0000256" key="5">
    <source>
        <dbReference type="ARBA" id="ARBA00022496"/>
    </source>
</evidence>
<keyword evidence="10 15" id="KW-0798">TonB box</keyword>
<evidence type="ECO:0000256" key="4">
    <source>
        <dbReference type="ARBA" id="ARBA00022452"/>
    </source>
</evidence>
<dbReference type="EMBL" id="UAUU01000011">
    <property type="protein sequence ID" value="SPZ92930.1"/>
    <property type="molecule type" value="Genomic_DNA"/>
</dbReference>
<dbReference type="InterPro" id="IPR000531">
    <property type="entry name" value="Beta-barrel_TonB"/>
</dbReference>
<evidence type="ECO:0000256" key="15">
    <source>
        <dbReference type="RuleBase" id="RU003357"/>
    </source>
</evidence>
<comment type="similarity">
    <text evidence="2 14 15">Belongs to the TonB-dependent receptor family.</text>
</comment>
<gene>
    <name evidence="18" type="primary">fhuA_2</name>
    <name evidence="18" type="ORF">NCTC11343_04867</name>
</gene>
<dbReference type="InterPro" id="IPR008969">
    <property type="entry name" value="CarboxyPept-like_regulatory"/>
</dbReference>
<evidence type="ECO:0000259" key="16">
    <source>
        <dbReference type="Pfam" id="PF00593"/>
    </source>
</evidence>
<evidence type="ECO:0000256" key="3">
    <source>
        <dbReference type="ARBA" id="ARBA00022448"/>
    </source>
</evidence>
<keyword evidence="11 14" id="KW-0472">Membrane</keyword>
<dbReference type="GeneID" id="97179748"/>
<keyword evidence="8" id="KW-0408">Iron</keyword>
<dbReference type="GO" id="GO:0009279">
    <property type="term" value="C:cell outer membrane"/>
    <property type="evidence" value="ECO:0007669"/>
    <property type="project" value="UniProtKB-SubCell"/>
</dbReference>
<dbReference type="Gene3D" id="2.60.40.1120">
    <property type="entry name" value="Carboxypeptidase-like, regulatory domain"/>
    <property type="match status" value="1"/>
</dbReference>
<dbReference type="RefSeq" id="WP_239468835.1">
    <property type="nucleotide sequence ID" value="NZ_CP069793.1"/>
</dbReference>
<accession>A0A2X2LTR9</accession>
<dbReference type="AlphaFoldDB" id="A0A2X2LTR9"/>
<proteinExistence type="inferred from homology"/>
<evidence type="ECO:0000256" key="10">
    <source>
        <dbReference type="ARBA" id="ARBA00023077"/>
    </source>
</evidence>
<dbReference type="NCBIfam" id="TIGR01783">
    <property type="entry name" value="TonB-siderophor"/>
    <property type="match status" value="1"/>
</dbReference>
<keyword evidence="6 14" id="KW-0812">Transmembrane</keyword>
<dbReference type="Pfam" id="PF07715">
    <property type="entry name" value="Plug"/>
    <property type="match status" value="1"/>
</dbReference>
<evidence type="ECO:0000256" key="1">
    <source>
        <dbReference type="ARBA" id="ARBA00004571"/>
    </source>
</evidence>
<evidence type="ECO:0000256" key="13">
    <source>
        <dbReference type="ARBA" id="ARBA00023237"/>
    </source>
</evidence>
<evidence type="ECO:0000256" key="12">
    <source>
        <dbReference type="ARBA" id="ARBA00023170"/>
    </source>
</evidence>
<dbReference type="Gene3D" id="2.40.170.20">
    <property type="entry name" value="TonB-dependent receptor, beta-barrel domain"/>
    <property type="match status" value="1"/>
</dbReference>
<dbReference type="PANTHER" id="PTHR32552">
    <property type="entry name" value="FERRICHROME IRON RECEPTOR-RELATED"/>
    <property type="match status" value="1"/>
</dbReference>
<name>A0A2X2LTR9_SPHMU</name>
<feature type="domain" description="TonB-dependent receptor-like beta-barrel" evidence="16">
    <location>
        <begin position="352"/>
        <end position="813"/>
    </location>
</feature>
<dbReference type="CDD" id="cd01347">
    <property type="entry name" value="ligand_gated_channel"/>
    <property type="match status" value="1"/>
</dbReference>
<dbReference type="InterPro" id="IPR039426">
    <property type="entry name" value="TonB-dep_rcpt-like"/>
</dbReference>
<dbReference type="InterPro" id="IPR037066">
    <property type="entry name" value="Plug_dom_sf"/>
</dbReference>
<dbReference type="GO" id="GO:0015344">
    <property type="term" value="F:siderophore uptake transmembrane transporter activity"/>
    <property type="evidence" value="ECO:0007669"/>
    <property type="project" value="TreeGrafter"/>
</dbReference>
<dbReference type="InterPro" id="IPR012910">
    <property type="entry name" value="Plug_dom"/>
</dbReference>
<evidence type="ECO:0000256" key="8">
    <source>
        <dbReference type="ARBA" id="ARBA00023004"/>
    </source>
</evidence>
<dbReference type="SUPFAM" id="SSF56935">
    <property type="entry name" value="Porins"/>
    <property type="match status" value="1"/>
</dbReference>
<organism evidence="18 19">
    <name type="scientific">Sphingobacterium multivorum</name>
    <dbReference type="NCBI Taxonomy" id="28454"/>
    <lineage>
        <taxon>Bacteria</taxon>
        <taxon>Pseudomonadati</taxon>
        <taxon>Bacteroidota</taxon>
        <taxon>Sphingobacteriia</taxon>
        <taxon>Sphingobacteriales</taxon>
        <taxon>Sphingobacteriaceae</taxon>
        <taxon>Sphingobacterium</taxon>
    </lineage>
</organism>
<dbReference type="GO" id="GO:0015891">
    <property type="term" value="P:siderophore transport"/>
    <property type="evidence" value="ECO:0007669"/>
    <property type="project" value="InterPro"/>
</dbReference>
<evidence type="ECO:0000256" key="9">
    <source>
        <dbReference type="ARBA" id="ARBA00023065"/>
    </source>
</evidence>
<dbReference type="PANTHER" id="PTHR32552:SF68">
    <property type="entry name" value="FERRICHROME OUTER MEMBRANE TRANSPORTER_PHAGE RECEPTOR"/>
    <property type="match status" value="1"/>
</dbReference>
<keyword evidence="4 14" id="KW-1134">Transmembrane beta strand</keyword>
<keyword evidence="13 14" id="KW-0998">Cell outer membrane</keyword>
<dbReference type="InterPro" id="IPR010105">
    <property type="entry name" value="TonB_sidphr_rcpt"/>
</dbReference>
<dbReference type="Proteomes" id="UP000251241">
    <property type="component" value="Unassembled WGS sequence"/>
</dbReference>
<keyword evidence="12" id="KW-0675">Receptor</keyword>
<dbReference type="Pfam" id="PF00593">
    <property type="entry name" value="TonB_dep_Rec_b-barrel"/>
    <property type="match status" value="1"/>
</dbReference>